<dbReference type="PROSITE" id="PS51375">
    <property type="entry name" value="PPR"/>
    <property type="match status" value="7"/>
</dbReference>
<dbReference type="NCBIfam" id="TIGR00756">
    <property type="entry name" value="PPR"/>
    <property type="match status" value="5"/>
</dbReference>
<feature type="repeat" description="PPR" evidence="2">
    <location>
        <begin position="210"/>
        <end position="244"/>
    </location>
</feature>
<feature type="repeat" description="PPR" evidence="2">
    <location>
        <begin position="413"/>
        <end position="447"/>
    </location>
</feature>
<dbReference type="Pfam" id="PF20431">
    <property type="entry name" value="E_motif"/>
    <property type="match status" value="1"/>
</dbReference>
<dbReference type="InterPro" id="IPR002885">
    <property type="entry name" value="PPR_rpt"/>
</dbReference>
<feature type="repeat" description="PPR" evidence="2">
    <location>
        <begin position="550"/>
        <end position="584"/>
    </location>
</feature>
<dbReference type="Gene3D" id="1.25.40.10">
    <property type="entry name" value="Tetratricopeptide repeat domain"/>
    <property type="match status" value="5"/>
</dbReference>
<evidence type="ECO:0000313" key="3">
    <source>
        <dbReference type="EMBL" id="ERN09426.1"/>
    </source>
</evidence>
<evidence type="ECO:0000256" key="1">
    <source>
        <dbReference type="ARBA" id="ARBA00022737"/>
    </source>
</evidence>
<evidence type="ECO:0000256" key="2">
    <source>
        <dbReference type="PROSITE-ProRule" id="PRU00708"/>
    </source>
</evidence>
<dbReference type="GO" id="GO:0009451">
    <property type="term" value="P:RNA modification"/>
    <property type="evidence" value="ECO:0000318"/>
    <property type="project" value="GO_Central"/>
</dbReference>
<dbReference type="FunFam" id="1.25.40.10:FF:000381">
    <property type="entry name" value="Pentatricopeptide repeat-containing protein"/>
    <property type="match status" value="1"/>
</dbReference>
<dbReference type="Gramene" id="ERN09426">
    <property type="protein sequence ID" value="ERN09426"/>
    <property type="gene ID" value="AMTR_s00029p00062590"/>
</dbReference>
<dbReference type="OMA" id="STHACVI"/>
<dbReference type="FunFam" id="1.25.40.10:FF:000351">
    <property type="entry name" value="Pentatricopeptide repeat-containing protein"/>
    <property type="match status" value="1"/>
</dbReference>
<accession>W1PNX0</accession>
<evidence type="ECO:0008006" key="5">
    <source>
        <dbReference type="Google" id="ProtNLM"/>
    </source>
</evidence>
<reference evidence="4" key="1">
    <citation type="journal article" date="2013" name="Science">
        <title>The Amborella genome and the evolution of flowering plants.</title>
        <authorList>
            <consortium name="Amborella Genome Project"/>
        </authorList>
    </citation>
    <scope>NUCLEOTIDE SEQUENCE [LARGE SCALE GENOMIC DNA]</scope>
</reference>
<organism evidence="3 4">
    <name type="scientific">Amborella trichopoda</name>
    <dbReference type="NCBI Taxonomy" id="13333"/>
    <lineage>
        <taxon>Eukaryota</taxon>
        <taxon>Viridiplantae</taxon>
        <taxon>Streptophyta</taxon>
        <taxon>Embryophyta</taxon>
        <taxon>Tracheophyta</taxon>
        <taxon>Spermatophyta</taxon>
        <taxon>Magnoliopsida</taxon>
        <taxon>Amborellales</taxon>
        <taxon>Amborellaceae</taxon>
        <taxon>Amborella</taxon>
    </lineage>
</organism>
<sequence length="625" mass="69810">MRFMFYLRFFHHQRTPVDPPSPSPSIISMHHLFFPDYGKPTHAPATYASLLQACTKTKSLCTGRVLHALLFFNGHQQNTPLQTNLINMYATCGNLLDAQLVFDRLQSKNVRSWNALIRGFIKHGLYREALILHSQMLGSGIEPDNFTFPFVLKACADLGDLQMGKSIHHQIERSNYKGDVYVCNALVAMLAKCGDLIEAQRVFNQMTQKNVVSWTAMIAGYAQGGRAMEALDLLREMGKAGLSPKPVTLACALPACANLEAIWFGKEIHGHAIKTKCDDDLYVASALSDMYAKTHDMTYATKVFDKMPKKSVVSWNGMIAGCNQNGFSNKALDLFRKMVVTFPRKPNWVTLVNLLPSCAKLSALLHGKEIHGFSVKNHIHWDTIVCNALIDMYSKCGSLELARRVFDRMPERDVITWTAMIAGYGMHGNGEKAVHLFSLMHQSGVRPDYVTFVGLLSSCSHAGLVDQGLKLIEIMEHDYGIHSRLEHQSCIVDLLGRAGRLEEAFDYIKRIPVEPGPVVWGALLAACKVHKNVELAERVAKILFELEPKNTGNYSLLSSIYAESGKWKEAAEVRLTMKCRGLKKRPGSSWVGLKGPVAHEFRFGDLSNPMAKDAYEFLDELMVKA</sequence>
<dbReference type="GO" id="GO:0003723">
    <property type="term" value="F:RNA binding"/>
    <property type="evidence" value="ECO:0000318"/>
    <property type="project" value="GO_Central"/>
</dbReference>
<feature type="repeat" description="PPR" evidence="2">
    <location>
        <begin position="382"/>
        <end position="412"/>
    </location>
</feature>
<dbReference type="SUPFAM" id="SSF48452">
    <property type="entry name" value="TPR-like"/>
    <property type="match status" value="1"/>
</dbReference>
<keyword evidence="4" id="KW-1185">Reference proteome</keyword>
<dbReference type="EMBL" id="KI392980">
    <property type="protein sequence ID" value="ERN09426.1"/>
    <property type="molecule type" value="Genomic_DNA"/>
</dbReference>
<dbReference type="Pfam" id="PF13041">
    <property type="entry name" value="PPR_2"/>
    <property type="match status" value="3"/>
</dbReference>
<keyword evidence="1" id="KW-0677">Repeat</keyword>
<dbReference type="Proteomes" id="UP000017836">
    <property type="component" value="Unassembled WGS sequence"/>
</dbReference>
<dbReference type="HOGENOM" id="CLU_002706_0_6_1"/>
<dbReference type="FunFam" id="1.25.40.10:FF:000436">
    <property type="entry name" value="Pentatricopeptide repeat-containing protein At5g39350 family"/>
    <property type="match status" value="1"/>
</dbReference>
<feature type="repeat" description="PPR" evidence="2">
    <location>
        <begin position="179"/>
        <end position="209"/>
    </location>
</feature>
<dbReference type="eggNOG" id="KOG4197">
    <property type="taxonomic scope" value="Eukaryota"/>
</dbReference>
<dbReference type="AlphaFoldDB" id="W1PNX0"/>
<dbReference type="PANTHER" id="PTHR24015:SF553">
    <property type="entry name" value="DYW DOMAIN-CONTAINING PROTEIN"/>
    <property type="match status" value="1"/>
</dbReference>
<feature type="repeat" description="PPR" evidence="2">
    <location>
        <begin position="109"/>
        <end position="143"/>
    </location>
</feature>
<dbReference type="FunFam" id="1.25.40.10:FF:001093">
    <property type="entry name" value="Pentatricopeptide repeat-containing protein At2g34400"/>
    <property type="match status" value="1"/>
</dbReference>
<protein>
    <recommendedName>
        <fullName evidence="5">Pentacotripeptide-repeat region of PRORP domain-containing protein</fullName>
    </recommendedName>
</protein>
<gene>
    <name evidence="3" type="ORF">AMTR_s00029p00062590</name>
</gene>
<evidence type="ECO:0000313" key="4">
    <source>
        <dbReference type="Proteomes" id="UP000017836"/>
    </source>
</evidence>
<dbReference type="Pfam" id="PF01535">
    <property type="entry name" value="PPR"/>
    <property type="match status" value="2"/>
</dbReference>
<dbReference type="InterPro" id="IPR011990">
    <property type="entry name" value="TPR-like_helical_dom_sf"/>
</dbReference>
<proteinExistence type="predicted"/>
<dbReference type="InterPro" id="IPR046848">
    <property type="entry name" value="E_motif"/>
</dbReference>
<dbReference type="PANTHER" id="PTHR24015">
    <property type="entry name" value="OS07G0578800 PROTEIN-RELATED"/>
    <property type="match status" value="1"/>
</dbReference>
<dbReference type="InterPro" id="IPR046960">
    <property type="entry name" value="PPR_At4g14850-like_plant"/>
</dbReference>
<feature type="repeat" description="PPR" evidence="2">
    <location>
        <begin position="311"/>
        <end position="341"/>
    </location>
</feature>
<name>W1PNX0_AMBTC</name>